<dbReference type="AlphaFoldDB" id="M1AHB3"/>
<dbReference type="PANTHER" id="PTHR33986:SF16">
    <property type="entry name" value="MITOCHONDRIAL FISSION PROTEIN ELM1-LIKE ISOFORM X1"/>
    <property type="match status" value="1"/>
</dbReference>
<dbReference type="ExpressionAtlas" id="M1AHB3">
    <property type="expression patterns" value="baseline"/>
</dbReference>
<dbReference type="Proteomes" id="UP000011115">
    <property type="component" value="Unassembled WGS sequence"/>
</dbReference>
<dbReference type="Gramene" id="PGSC0003DMT400022842">
    <property type="protein sequence ID" value="PGSC0003DMT400022842"/>
    <property type="gene ID" value="PGSC0003DMG401008856"/>
</dbReference>
<dbReference type="PaxDb" id="4113-PGSC0003DMT400022833"/>
<organism evidence="1 2">
    <name type="scientific">Solanum tuberosum</name>
    <name type="common">Potato</name>
    <dbReference type="NCBI Taxonomy" id="4113"/>
    <lineage>
        <taxon>Eukaryota</taxon>
        <taxon>Viridiplantae</taxon>
        <taxon>Streptophyta</taxon>
        <taxon>Embryophyta</taxon>
        <taxon>Tracheophyta</taxon>
        <taxon>Spermatophyta</taxon>
        <taxon>Magnoliopsida</taxon>
        <taxon>eudicotyledons</taxon>
        <taxon>Gunneridae</taxon>
        <taxon>Pentapetalae</taxon>
        <taxon>asterids</taxon>
        <taxon>lamiids</taxon>
        <taxon>Solanales</taxon>
        <taxon>Solanaceae</taxon>
        <taxon>Solanoideae</taxon>
        <taxon>Solaneae</taxon>
        <taxon>Solanum</taxon>
    </lineage>
</organism>
<dbReference type="Pfam" id="PF06258">
    <property type="entry name" value="Mito_fiss_Elm1"/>
    <property type="match status" value="1"/>
</dbReference>
<reference evidence="2" key="1">
    <citation type="journal article" date="2011" name="Nature">
        <title>Genome sequence and analysis of the tuber crop potato.</title>
        <authorList>
            <consortium name="The Potato Genome Sequencing Consortium"/>
        </authorList>
    </citation>
    <scope>NUCLEOTIDE SEQUENCE [LARGE SCALE GENOMIC DNA]</scope>
    <source>
        <strain evidence="2">cv. DM1-3 516 R44</strain>
    </source>
</reference>
<name>M1AHB3_SOLTU</name>
<proteinExistence type="predicted"/>
<dbReference type="eggNOG" id="ENOG502SI1V">
    <property type="taxonomic scope" value="Eukaryota"/>
</dbReference>
<dbReference type="PANTHER" id="PTHR33986">
    <property type="entry name" value="OS02G0535700 PROTEIN"/>
    <property type="match status" value="1"/>
</dbReference>
<dbReference type="InterPro" id="IPR009367">
    <property type="entry name" value="Elm1-like"/>
</dbReference>
<accession>M1AHB3</accession>
<protein>
    <submittedName>
        <fullName evidence="1">Uncharacterized protein</fullName>
    </submittedName>
</protein>
<dbReference type="HOGENOM" id="CLU_2473383_0_0_1"/>
<sequence length="88" mass="10166">MSPLFSFSLALHLKNLRFRKPVYVIGAERCTWKFRDFHRSLKNRGVVRPFLGKEDIFESWSYSPLNDTKEAAAHVITALAERGWGLPS</sequence>
<dbReference type="EnsemblPlants" id="PGSC0003DMT400022833">
    <property type="protein sequence ID" value="PGSC0003DMT400022833"/>
    <property type="gene ID" value="PGSC0003DMG402008856"/>
</dbReference>
<evidence type="ECO:0000313" key="1">
    <source>
        <dbReference type="EnsemblPlants" id="PGSC0003DMT400022842"/>
    </source>
</evidence>
<evidence type="ECO:0000313" key="2">
    <source>
        <dbReference type="Proteomes" id="UP000011115"/>
    </source>
</evidence>
<keyword evidence="2" id="KW-1185">Reference proteome</keyword>
<reference evidence="1" key="2">
    <citation type="submission" date="2015-06" db="UniProtKB">
        <authorList>
            <consortium name="EnsemblPlants"/>
        </authorList>
    </citation>
    <scope>IDENTIFICATION</scope>
    <source>
        <strain evidence="1">DM1-3 516 R44</strain>
    </source>
</reference>
<dbReference type="Gramene" id="PGSC0003DMT400022833">
    <property type="protein sequence ID" value="PGSC0003DMT400022833"/>
    <property type="gene ID" value="PGSC0003DMG402008856"/>
</dbReference>
<dbReference type="EnsemblPlants" id="PGSC0003DMT400022842">
    <property type="protein sequence ID" value="PGSC0003DMT400022842"/>
    <property type="gene ID" value="PGSC0003DMG401008856"/>
</dbReference>
<dbReference type="Gramene" id="PGSC0003DMT400022843">
    <property type="protein sequence ID" value="PGSC0003DMT400022843"/>
    <property type="gene ID" value="PGSC0003DMG401008856"/>
</dbReference>
<dbReference type="Gramene" id="PGSC0003DMT400022834">
    <property type="protein sequence ID" value="PGSC0003DMT400022834"/>
    <property type="gene ID" value="PGSC0003DMG402008856"/>
</dbReference>
<dbReference type="EnsemblPlants" id="PGSC0003DMT400022834">
    <property type="protein sequence ID" value="PGSC0003DMT400022834"/>
    <property type="gene ID" value="PGSC0003DMG402008856"/>
</dbReference>
<dbReference type="EnsemblPlants" id="PGSC0003DMT400022843">
    <property type="protein sequence ID" value="PGSC0003DMT400022843"/>
    <property type="gene ID" value="PGSC0003DMG401008856"/>
</dbReference>